<reference evidence="3 4" key="1">
    <citation type="submission" date="2018-06" db="EMBL/GenBank/DDBJ databases">
        <authorList>
            <consortium name="Pathogen Informatics"/>
            <person name="Doyle S."/>
        </authorList>
    </citation>
    <scope>NUCLEOTIDE SEQUENCE [LARGE SCALE GENOMIC DNA]</scope>
    <source>
        <strain evidence="3 4">NCTC13337</strain>
    </source>
</reference>
<keyword evidence="2" id="KW-0812">Transmembrane</keyword>
<dbReference type="PANTHER" id="PTHR33219:SF14">
    <property type="entry name" value="PROTEIN COFACTOR ASSEMBLY OF COMPLEX C SUBUNIT B CCB3, CHLOROPLASTIC-RELATED"/>
    <property type="match status" value="1"/>
</dbReference>
<dbReference type="Pfam" id="PF02325">
    <property type="entry name" value="CCB3_YggT"/>
    <property type="match status" value="1"/>
</dbReference>
<feature type="transmembrane region" description="Helical" evidence="2">
    <location>
        <begin position="87"/>
        <end position="112"/>
    </location>
</feature>
<keyword evidence="4" id="KW-1185">Reference proteome</keyword>
<dbReference type="InterPro" id="IPR003425">
    <property type="entry name" value="CCB3/YggT"/>
</dbReference>
<evidence type="ECO:0000256" key="1">
    <source>
        <dbReference type="ARBA" id="ARBA00010894"/>
    </source>
</evidence>
<comment type="similarity">
    <text evidence="1">Belongs to the YggT family.</text>
</comment>
<proteinExistence type="inferred from homology"/>
<dbReference type="EMBL" id="UHIC01000001">
    <property type="protein sequence ID" value="SUO95633.1"/>
    <property type="molecule type" value="Genomic_DNA"/>
</dbReference>
<dbReference type="AlphaFoldDB" id="A0A380MUP1"/>
<name>A0A380MUP1_9GAMM</name>
<dbReference type="GO" id="GO:0016020">
    <property type="term" value="C:membrane"/>
    <property type="evidence" value="ECO:0007669"/>
    <property type="project" value="InterPro"/>
</dbReference>
<sequence length="173" mass="19725">MLFIFQIIIAAFIIRYHGERYHLQFNPLMRKLFELTDPIIKPARELAKKANIRTRHDPSALLVAGAIALLVGIITTHSILRGIQLGLFALLFGTWLNIMIYSLFIVVIASWLQTPPQQPVIQICRACHEWLMQPIRKIVPPLGMLDFTPIIALFLLYLVKDNIIPALVHLSLV</sequence>
<gene>
    <name evidence="3" type="ORF">NCTC13337_01511</name>
</gene>
<organism evidence="3 4">
    <name type="scientific">Suttonella ornithocola</name>
    <dbReference type="NCBI Taxonomy" id="279832"/>
    <lineage>
        <taxon>Bacteria</taxon>
        <taxon>Pseudomonadati</taxon>
        <taxon>Pseudomonadota</taxon>
        <taxon>Gammaproteobacteria</taxon>
        <taxon>Cardiobacteriales</taxon>
        <taxon>Cardiobacteriaceae</taxon>
        <taxon>Suttonella</taxon>
    </lineage>
</organism>
<dbReference type="RefSeq" id="WP_072576407.1">
    <property type="nucleotide sequence ID" value="NZ_LWHB01000068.1"/>
</dbReference>
<dbReference type="PANTHER" id="PTHR33219">
    <property type="entry name" value="YLMG HOMOLOG PROTEIN 2, CHLOROPLASTIC"/>
    <property type="match status" value="1"/>
</dbReference>
<dbReference type="Proteomes" id="UP000254601">
    <property type="component" value="Unassembled WGS sequence"/>
</dbReference>
<dbReference type="OrthoDB" id="9806665at2"/>
<evidence type="ECO:0000313" key="4">
    <source>
        <dbReference type="Proteomes" id="UP000254601"/>
    </source>
</evidence>
<evidence type="ECO:0000256" key="2">
    <source>
        <dbReference type="SAM" id="Phobius"/>
    </source>
</evidence>
<feature type="transmembrane region" description="Helical" evidence="2">
    <location>
        <begin position="60"/>
        <end position="80"/>
    </location>
</feature>
<evidence type="ECO:0000313" key="3">
    <source>
        <dbReference type="EMBL" id="SUO95633.1"/>
    </source>
</evidence>
<keyword evidence="2" id="KW-0472">Membrane</keyword>
<keyword evidence="2" id="KW-1133">Transmembrane helix</keyword>
<accession>A0A380MUP1</accession>
<protein>
    <submittedName>
        <fullName evidence="3">YGGT family</fullName>
    </submittedName>
</protein>